<accession>A0A2J8I6M0</accession>
<dbReference type="EMBL" id="POSK01000002">
    <property type="protein sequence ID" value="PNI06173.1"/>
    <property type="molecule type" value="Genomic_DNA"/>
</dbReference>
<evidence type="ECO:0000259" key="1">
    <source>
        <dbReference type="Pfam" id="PF23343"/>
    </source>
</evidence>
<sequence length="691" mass="79091">MDSRDLLYIAGAVMPHDKIKRNDASYNAGFLVSKIYTDQEQAILDAGFIKKMPIYDRVLGKKSKRQLDVEIRTDAFKSLNFRSEHDREAAARIAERHRLVKGRKSPTDPFRLRRERQIKSLRLLDRVRRPKSVLESPESYFNHDGLYRSTENSTPYVFNQNGKLSQGETKRAAIAMHLMHRDWSNSYKLQAITQTPSSAAPDVNTGERFTEKLSSRSVRNIFEAAAYTSACHGGFTSFLTLTFTKAQRLAIFGGMTDGEEYVSAGAHHPIGYKRNMVTKRARAGEKKVGDPIVDISGEYWTIPSKDRPIPRVMNQGGMIAGDYCDIKSKPSQVFTMEKTLETSIGKEVSRFLDAAKKLYQRGWVADHTRKTDLESGAPYSDLAKVKVPKHVKASEFGPTLEPADFHYIWVAECPENEDGEPNPHVHVLLRWTVPQTLFSAWAKRLEKIWGHGFAKLERIRKPQAAGSYIIKAVGYAAKGEDASQGLIKGNRYSIAKCSRAPAWECLASFDADNMTAIIKELGYRLEQWKKPIKRKVNKLHVAKAQTIKAQAIAKQQNKPEEHRNKLQQRIIRLEKEAQKLNQTMKERGVHVSTTNRFCITFEGEQSKQKIDQFLVWAAGARGWSLSCRDMDMTDIKANADDFYRDHYVAFKDKQAYWKQVLQEEERRYIEELDEREVNYWKSVQYQDLGYG</sequence>
<dbReference type="AlphaFoldDB" id="A0A2J8I6M0"/>
<evidence type="ECO:0000313" key="3">
    <source>
        <dbReference type="Proteomes" id="UP000236449"/>
    </source>
</evidence>
<proteinExistence type="predicted"/>
<evidence type="ECO:0000313" key="2">
    <source>
        <dbReference type="EMBL" id="PNI06173.1"/>
    </source>
</evidence>
<organism evidence="2 3">
    <name type="scientific">Vibrio diazotrophicus</name>
    <dbReference type="NCBI Taxonomy" id="685"/>
    <lineage>
        <taxon>Bacteria</taxon>
        <taxon>Pseudomonadati</taxon>
        <taxon>Pseudomonadota</taxon>
        <taxon>Gammaproteobacteria</taxon>
        <taxon>Vibrionales</taxon>
        <taxon>Vibrionaceae</taxon>
        <taxon>Vibrio</taxon>
    </lineage>
</organism>
<dbReference type="OrthoDB" id="5906096at2"/>
<dbReference type="RefSeq" id="WP_102965461.1">
    <property type="nucleotide sequence ID" value="NZ_POSK01000002.1"/>
</dbReference>
<feature type="domain" description="Replication-associated protein ORF2/G2P" evidence="1">
    <location>
        <begin position="402"/>
        <end position="471"/>
    </location>
</feature>
<reference evidence="2 3" key="1">
    <citation type="submission" date="2018-01" db="EMBL/GenBank/DDBJ databases">
        <title>Draft genome sequences of six Vibrio diazotrophicus strains isolated from deep-sea sediments of the Baltic Sea.</title>
        <authorList>
            <person name="Castillo D."/>
            <person name="Vandieken V."/>
            <person name="Chiang O."/>
            <person name="Middelboe M."/>
        </authorList>
    </citation>
    <scope>NUCLEOTIDE SEQUENCE [LARGE SCALE GENOMIC DNA]</scope>
    <source>
        <strain evidence="2 3">60.27F</strain>
    </source>
</reference>
<dbReference type="Proteomes" id="UP000236449">
    <property type="component" value="Unassembled WGS sequence"/>
</dbReference>
<dbReference type="Pfam" id="PF23343">
    <property type="entry name" value="REP_ORF2-G2P"/>
    <property type="match status" value="1"/>
</dbReference>
<name>A0A2J8I6M0_VIBDI</name>
<dbReference type="InterPro" id="IPR056906">
    <property type="entry name" value="ORF2/G2P_dom"/>
</dbReference>
<comment type="caution">
    <text evidence="2">The sequence shown here is derived from an EMBL/GenBank/DDBJ whole genome shotgun (WGS) entry which is preliminary data.</text>
</comment>
<gene>
    <name evidence="2" type="ORF">C1N32_04015</name>
</gene>
<protein>
    <recommendedName>
        <fullName evidence="1">Replication-associated protein ORF2/G2P domain-containing protein</fullName>
    </recommendedName>
</protein>